<accession>A0A0X8FKM5</accession>
<dbReference type="PANTHER" id="PTHR30620:SF16">
    <property type="entry name" value="LYSOSOMAL BETA GLUCOSIDASE"/>
    <property type="match status" value="1"/>
</dbReference>
<dbReference type="EC" id="3.2.1.21" evidence="3"/>
<dbReference type="InterPro" id="IPR051915">
    <property type="entry name" value="Cellulose_Degrad_GH3"/>
</dbReference>
<organism evidence="9 10">
    <name type="scientific">Aerococcus urinaehominis</name>
    <dbReference type="NCBI Taxonomy" id="128944"/>
    <lineage>
        <taxon>Bacteria</taxon>
        <taxon>Bacillati</taxon>
        <taxon>Bacillota</taxon>
        <taxon>Bacilli</taxon>
        <taxon>Lactobacillales</taxon>
        <taxon>Aerococcaceae</taxon>
        <taxon>Aerococcus</taxon>
    </lineage>
</organism>
<dbReference type="Gene3D" id="3.20.20.300">
    <property type="entry name" value="Glycoside hydrolase, family 3, N-terminal domain"/>
    <property type="match status" value="1"/>
</dbReference>
<dbReference type="PANTHER" id="PTHR30620">
    <property type="entry name" value="PERIPLASMIC BETA-GLUCOSIDASE-RELATED"/>
    <property type="match status" value="1"/>
</dbReference>
<evidence type="ECO:0000259" key="8">
    <source>
        <dbReference type="Pfam" id="PF01915"/>
    </source>
</evidence>
<dbReference type="Proteomes" id="UP000062260">
    <property type="component" value="Chromosome"/>
</dbReference>
<keyword evidence="5" id="KW-0378">Hydrolase</keyword>
<dbReference type="RefSeq" id="WP_067978126.1">
    <property type="nucleotide sequence ID" value="NZ_CP014163.1"/>
</dbReference>
<evidence type="ECO:0000256" key="4">
    <source>
        <dbReference type="ARBA" id="ARBA00022729"/>
    </source>
</evidence>
<dbReference type="SUPFAM" id="SSF51445">
    <property type="entry name" value="(Trans)glycosidases"/>
    <property type="match status" value="1"/>
</dbReference>
<dbReference type="InterPro" id="IPR036881">
    <property type="entry name" value="Glyco_hydro_3_C_sf"/>
</dbReference>
<evidence type="ECO:0000313" key="9">
    <source>
        <dbReference type="EMBL" id="AMB99060.1"/>
    </source>
</evidence>
<reference evidence="9 10" key="1">
    <citation type="journal article" date="2016" name="Genome Announc.">
        <title>Complete Genome Sequences of Aerococcus christensenii CCUG 28831T, Aerococcus sanguinicola CCUG 43001T, Aerococcus urinae CCUG 36881T, Aerococcus urinaeequi CCUG 28094T, Aerococcus urinaehominis CCUG 42038 BT, and Aerococcus viridans CCUG 4311T.</title>
        <authorList>
            <person name="Carkaci D."/>
            <person name="Dargis R."/>
            <person name="Nielsen X.C."/>
            <person name="Skovgaard O."/>
            <person name="Fuursted K."/>
            <person name="Christensen J.J."/>
        </authorList>
    </citation>
    <scope>NUCLEOTIDE SEQUENCE [LARGE SCALE GENOMIC DNA]</scope>
    <source>
        <strain evidence="9 10">CCUG42038B</strain>
    </source>
</reference>
<dbReference type="Pfam" id="PF00933">
    <property type="entry name" value="Glyco_hydro_3"/>
    <property type="match status" value="1"/>
</dbReference>
<evidence type="ECO:0000256" key="1">
    <source>
        <dbReference type="ARBA" id="ARBA00000448"/>
    </source>
</evidence>
<feature type="domain" description="Glycoside hydrolase family 3 C-terminal" evidence="8">
    <location>
        <begin position="461"/>
        <end position="686"/>
    </location>
</feature>
<evidence type="ECO:0000313" key="10">
    <source>
        <dbReference type="Proteomes" id="UP000062260"/>
    </source>
</evidence>
<dbReference type="Gene3D" id="3.40.50.1700">
    <property type="entry name" value="Glycoside hydrolase family 3 C-terminal domain"/>
    <property type="match status" value="1"/>
</dbReference>
<dbReference type="SUPFAM" id="SSF52279">
    <property type="entry name" value="Beta-D-glucan exohydrolase, C-terminal domain"/>
    <property type="match status" value="1"/>
</dbReference>
<dbReference type="AlphaFoldDB" id="A0A0X8FKM5"/>
<feature type="domain" description="Glycoside hydrolase family 3 N-terminal" evidence="7">
    <location>
        <begin position="101"/>
        <end position="408"/>
    </location>
</feature>
<evidence type="ECO:0000259" key="7">
    <source>
        <dbReference type="Pfam" id="PF00933"/>
    </source>
</evidence>
<keyword evidence="6" id="KW-0326">Glycosidase</keyword>
<evidence type="ECO:0000256" key="6">
    <source>
        <dbReference type="ARBA" id="ARBA00023295"/>
    </source>
</evidence>
<comment type="similarity">
    <text evidence="2">Belongs to the glycosyl hydrolase 3 family.</text>
</comment>
<keyword evidence="10" id="KW-1185">Reference proteome</keyword>
<evidence type="ECO:0000256" key="2">
    <source>
        <dbReference type="ARBA" id="ARBA00005336"/>
    </source>
</evidence>
<comment type="catalytic activity">
    <reaction evidence="1">
        <text>Hydrolysis of terminal, non-reducing beta-D-glucosyl residues with release of beta-D-glucose.</text>
        <dbReference type="EC" id="3.2.1.21"/>
    </reaction>
</comment>
<sequence>MKQVALGSRHKQIIEVDGLQFRDLNGDGQLNPYEDWRLSAEERAADLVSRMNSREKAGMFLINDKPMGISVEEGEPTSFNGIISEVDKDHEKPVKTHEYPTTTMIKDLQMRHIIVRENAKASQHAEWANALQEIAEDSRLGIPVVVLSNSKNENASPTFNGQTSGGNFTQYPGTLGIAATQDDQVVADFAEAGHEEFLAANIRKGYMYMVDTATDPRWFRTSGTFGENPEQISKIAKQLIKEYQGDQLDEDSIALTIKHFPGGGARENGFDPHYAEGKFNVYPTPGSLEKYHLPPFQAAIDENPSSIMPYYAIPSNDKSATPQAPFTGEFEEEIAFAYNKQFVTDLLRNQMGFKGYVNSDTGVLNSMAWGAENLSLPERAAKIMAAGTNIVSGTTDADTFQEAIENLADPAQVDKLVQGTLIELFQLALFENPYADVATADDNVNTLEKRTKAYQAHQKSVVLLKNENNVLPLTEDKVAGKKIYVDLLTKVYNEEELKAREKSGNFGNTDEIAAALPGQLQDKFPHIQVVTDYKAADIAILLLEPISGSYFEATDGYLDLAIHKETNVDMDKVRDVAAHVDQVIINVNFDLPFVLEGVEELADGLTASFNSFIEAIFDVHFGNYKPTGKLPITLPANQAAIAVDENGICASPNDVPGYDKEKYMDIPYAYEDKQGGKYTYGFGLTY</sequence>
<name>A0A0X8FKM5_9LACT</name>
<dbReference type="InterPro" id="IPR001764">
    <property type="entry name" value="Glyco_hydro_3_N"/>
</dbReference>
<dbReference type="InterPro" id="IPR002772">
    <property type="entry name" value="Glyco_hydro_3_C"/>
</dbReference>
<dbReference type="InterPro" id="IPR017853">
    <property type="entry name" value="GH"/>
</dbReference>
<proteinExistence type="inferred from homology"/>
<protein>
    <recommendedName>
        <fullName evidence="3">beta-glucosidase</fullName>
        <ecNumber evidence="3">3.2.1.21</ecNumber>
    </recommendedName>
</protein>
<dbReference type="KEGG" id="auh:AWM75_03160"/>
<dbReference type="STRING" id="128944.AWM75_03160"/>
<dbReference type="InterPro" id="IPR036962">
    <property type="entry name" value="Glyco_hydro_3_N_sf"/>
</dbReference>
<dbReference type="Pfam" id="PF01915">
    <property type="entry name" value="Glyco_hydro_3_C"/>
    <property type="match status" value="1"/>
</dbReference>
<dbReference type="OrthoDB" id="9805821at2"/>
<reference evidence="10" key="2">
    <citation type="submission" date="2016-01" db="EMBL/GenBank/DDBJ databases">
        <title>Six Aerococcus type strain genome sequencing and assembly using PacBio and Illumina Hiseq.</title>
        <authorList>
            <person name="Carkaci D."/>
            <person name="Dargis R."/>
            <person name="Nielsen X.C."/>
            <person name="Skovgaard O."/>
            <person name="Fuursted K."/>
            <person name="Christensen J.J."/>
        </authorList>
    </citation>
    <scope>NUCLEOTIDE SEQUENCE [LARGE SCALE GENOMIC DNA]</scope>
    <source>
        <strain evidence="10">CCUG42038B</strain>
    </source>
</reference>
<dbReference type="GO" id="GO:0009251">
    <property type="term" value="P:glucan catabolic process"/>
    <property type="evidence" value="ECO:0007669"/>
    <property type="project" value="TreeGrafter"/>
</dbReference>
<evidence type="ECO:0000256" key="5">
    <source>
        <dbReference type="ARBA" id="ARBA00022801"/>
    </source>
</evidence>
<evidence type="ECO:0000256" key="3">
    <source>
        <dbReference type="ARBA" id="ARBA00012744"/>
    </source>
</evidence>
<keyword evidence="4" id="KW-0732">Signal</keyword>
<dbReference type="PRINTS" id="PR00133">
    <property type="entry name" value="GLHYDRLASE3"/>
</dbReference>
<gene>
    <name evidence="9" type="ORF">AWM75_03160</name>
</gene>
<dbReference type="EMBL" id="CP014163">
    <property type="protein sequence ID" value="AMB99060.1"/>
    <property type="molecule type" value="Genomic_DNA"/>
</dbReference>
<dbReference type="GO" id="GO:0008422">
    <property type="term" value="F:beta-glucosidase activity"/>
    <property type="evidence" value="ECO:0007669"/>
    <property type="project" value="UniProtKB-EC"/>
</dbReference>